<dbReference type="AlphaFoldDB" id="A0A1H3YI95"/>
<name>A0A1H3YI95_SELRU</name>
<accession>A0A1H3YI95</accession>
<keyword evidence="2" id="KW-0732">Signal</keyword>
<feature type="chain" id="PRO_5010292684" description="Secreted protein" evidence="2">
    <location>
        <begin position="24"/>
        <end position="53"/>
    </location>
</feature>
<dbReference type="Proteomes" id="UP000183469">
    <property type="component" value="Unassembled WGS sequence"/>
</dbReference>
<evidence type="ECO:0000313" key="4">
    <source>
        <dbReference type="Proteomes" id="UP000183469"/>
    </source>
</evidence>
<evidence type="ECO:0000256" key="2">
    <source>
        <dbReference type="SAM" id="SignalP"/>
    </source>
</evidence>
<sequence>MKQKICALLLALLVMVAAVPAMAAESDKPDNGNYQQSDDGCKDGVCPWKKGGK</sequence>
<reference evidence="3 4" key="1">
    <citation type="submission" date="2016-10" db="EMBL/GenBank/DDBJ databases">
        <authorList>
            <person name="de Groot N.N."/>
        </authorList>
    </citation>
    <scope>NUCLEOTIDE SEQUENCE [LARGE SCALE GENOMIC DNA]</scope>
    <source>
        <strain evidence="3 4">DSM 2872</strain>
    </source>
</reference>
<feature type="region of interest" description="Disordered" evidence="1">
    <location>
        <begin position="25"/>
        <end position="53"/>
    </location>
</feature>
<feature type="signal peptide" evidence="2">
    <location>
        <begin position="1"/>
        <end position="23"/>
    </location>
</feature>
<gene>
    <name evidence="3" type="ORF">SAMN05660648_01970</name>
</gene>
<dbReference type="EMBL" id="FNQG01000008">
    <property type="protein sequence ID" value="SEA10724.1"/>
    <property type="molecule type" value="Genomic_DNA"/>
</dbReference>
<evidence type="ECO:0000256" key="1">
    <source>
        <dbReference type="SAM" id="MobiDB-lite"/>
    </source>
</evidence>
<protein>
    <recommendedName>
        <fullName evidence="5">Secreted protein</fullName>
    </recommendedName>
</protein>
<proteinExistence type="predicted"/>
<evidence type="ECO:0000313" key="3">
    <source>
        <dbReference type="EMBL" id="SEA10724.1"/>
    </source>
</evidence>
<dbReference type="RefSeq" id="WP_177166211.1">
    <property type="nucleotide sequence ID" value="NZ_FNQG01000008.1"/>
</dbReference>
<evidence type="ECO:0008006" key="5">
    <source>
        <dbReference type="Google" id="ProtNLM"/>
    </source>
</evidence>
<organism evidence="3 4">
    <name type="scientific">Selenomonas ruminantium</name>
    <dbReference type="NCBI Taxonomy" id="971"/>
    <lineage>
        <taxon>Bacteria</taxon>
        <taxon>Bacillati</taxon>
        <taxon>Bacillota</taxon>
        <taxon>Negativicutes</taxon>
        <taxon>Selenomonadales</taxon>
        <taxon>Selenomonadaceae</taxon>
        <taxon>Selenomonas</taxon>
    </lineage>
</organism>